<evidence type="ECO:0000313" key="7">
    <source>
        <dbReference type="Proteomes" id="UP000045039"/>
    </source>
</evidence>
<dbReference type="EMBL" id="WOAD01000006">
    <property type="protein sequence ID" value="MUI35304.1"/>
    <property type="molecule type" value="Genomic_DNA"/>
</dbReference>
<dbReference type="EMBL" id="NSNE01000001">
    <property type="protein sequence ID" value="RPM23296.1"/>
    <property type="molecule type" value="Genomic_DNA"/>
</dbReference>
<evidence type="ECO:0000313" key="10">
    <source>
        <dbReference type="Proteomes" id="UP000433532"/>
    </source>
</evidence>
<reference evidence="6 9" key="6">
    <citation type="submission" date="2019-01" db="EMBL/GenBank/DDBJ databases">
        <title>The Pseudomonas aeruginosa pan-genome provides new insights on its population structure, horizontal gene transfer and pathogenicity.</title>
        <authorList>
            <person name="Freschi L."/>
            <person name="Vincent A.T."/>
            <person name="Jeukens J."/>
            <person name="Emond-Rheault J.-G."/>
            <person name="Kukavica-Ibrulj I."/>
            <person name="Dupont M.-J."/>
            <person name="Charette S.J."/>
            <person name="Boyle B."/>
            <person name="Levesque R.C."/>
        </authorList>
    </citation>
    <scope>NUCLEOTIDE SEQUENCE [LARGE SCALE GENOMIC DNA]</scope>
    <source>
        <strain evidence="6 9">PA-W36</strain>
    </source>
</reference>
<evidence type="ECO:0000313" key="9">
    <source>
        <dbReference type="Proteomes" id="UP000284767"/>
    </source>
</evidence>
<dbReference type="EMBL" id="KT454971">
    <property type="protein sequence ID" value="ALI59461.1"/>
    <property type="molecule type" value="Genomic_DNA"/>
</dbReference>
<evidence type="ECO:0000313" key="5">
    <source>
        <dbReference type="EMBL" id="OTI65159.1"/>
    </source>
</evidence>
<reference evidence="6 9" key="5">
    <citation type="submission" date="2017-08" db="EMBL/GenBank/DDBJ databases">
        <authorList>
            <person name="Feschi L."/>
            <person name="Jeukens J."/>
            <person name="Emond-Rheault J.-G."/>
            <person name="Kukavica-Ibrulj I."/>
            <person name="Boyle B."/>
            <person name="Levesque R.C."/>
        </authorList>
    </citation>
    <scope>NUCLEOTIDE SEQUENCE [LARGE SCALE GENOMIC DNA]</scope>
    <source>
        <strain evidence="6 9">PA-W36</strain>
    </source>
</reference>
<sequence>MDLQIDDFHKDAAGGLLLLYQAFPRKTALYVEDLIGREAPDEFGLPSKRHQSCLGALLWLAEEGYLRFANTIHYEALDQAVLSEKAFLRLTRIVPRAAAALAEAPASVRREQASLANQLRQALAQGDGERLAGLTRLLFEGNLGAQGDTV</sequence>
<accession>A0A0C7AJ30</accession>
<dbReference type="Proteomes" id="UP000433532">
    <property type="component" value="Unassembled WGS sequence"/>
</dbReference>
<dbReference type="Proteomes" id="UP000284767">
    <property type="component" value="Unassembled WGS sequence"/>
</dbReference>
<dbReference type="Proteomes" id="UP000644192">
    <property type="component" value="Unassembled WGS sequence"/>
</dbReference>
<reference evidence="3 10" key="7">
    <citation type="submission" date="2019-11" db="EMBL/GenBank/DDBJ databases">
        <title>Genomes of ocular Pseudomonas aeruginosa isolates.</title>
        <authorList>
            <person name="Khan M."/>
            <person name="Rice S.A."/>
            <person name="Willcox M.D.P."/>
            <person name="Stapleton F."/>
        </authorList>
    </citation>
    <scope>NUCLEOTIDE SEQUENCE [LARGE SCALE GENOMIC DNA]</scope>
    <source>
        <strain evidence="3 10">PA221</strain>
    </source>
</reference>
<reference evidence="5 8" key="4">
    <citation type="submission" date="2017-05" db="EMBL/GenBank/DDBJ databases">
        <authorList>
            <person name="Song R."/>
            <person name="Chenine A.L."/>
            <person name="Ruprecht R.M."/>
        </authorList>
    </citation>
    <scope>NUCLEOTIDE SEQUENCE [LARGE SCALE GENOMIC DNA]</scope>
    <source>
        <strain evidence="5 8">S567_C10_BS</strain>
    </source>
</reference>
<dbReference type="EMBL" id="NFFZ01000002">
    <property type="protein sequence ID" value="OTI65159.1"/>
    <property type="molecule type" value="Genomic_DNA"/>
</dbReference>
<dbReference type="Proteomes" id="UP000194857">
    <property type="component" value="Unassembled WGS sequence"/>
</dbReference>
<dbReference type="PATRIC" id="fig|287.1477.peg.107"/>
<proteinExistence type="predicted"/>
<dbReference type="Proteomes" id="UP000045039">
    <property type="component" value="Unassembled WGS sequence"/>
</dbReference>
<dbReference type="RefSeq" id="WP_003115276.1">
    <property type="nucleotide sequence ID" value="NZ_AP014651.1"/>
</dbReference>
<protein>
    <submittedName>
        <fullName evidence="5">Uncharacterized protein</fullName>
    </submittedName>
</protein>
<dbReference type="EMBL" id="WXZT01000011">
    <property type="protein sequence ID" value="MZZ13833.1"/>
    <property type="molecule type" value="Genomic_DNA"/>
</dbReference>
<evidence type="ECO:0000313" key="2">
    <source>
        <dbReference type="EMBL" id="CRP88271.1"/>
    </source>
</evidence>
<evidence type="ECO:0000313" key="8">
    <source>
        <dbReference type="Proteomes" id="UP000194857"/>
    </source>
</evidence>
<reference evidence="4" key="8">
    <citation type="submission" date="2020-01" db="EMBL/GenBank/DDBJ databases">
        <title>Bacteria Cultured from War Wounds Associated with the Conflict in Eastern Ukraine.</title>
        <authorList>
            <person name="Snesrud E."/>
            <person name="Galac M.R."/>
            <person name="Mc Gann P."/>
            <person name="Valentine K."/>
            <person name="Viacheslav K."/>
        </authorList>
    </citation>
    <scope>NUCLEOTIDE SEQUENCE</scope>
    <source>
        <strain evidence="4">VNMU148</strain>
    </source>
</reference>
<evidence type="ECO:0000313" key="6">
    <source>
        <dbReference type="EMBL" id="RPM23296.1"/>
    </source>
</evidence>
<reference evidence="7" key="1">
    <citation type="submission" date="2015-06" db="EMBL/GenBank/DDBJ databases">
        <authorList>
            <person name="Radhakrishnan Rajesh"/>
            <person name="Underwood Anthony"/>
            <person name="Al-Shahib Ali"/>
        </authorList>
    </citation>
    <scope>NUCLEOTIDE SEQUENCE [LARGE SCALE GENOMIC DNA]</scope>
    <source>
        <strain evidence="7">P19_London_7_VIM_2_05_10</strain>
    </source>
</reference>
<organism evidence="5 8">
    <name type="scientific">Pseudomonas aeruginosa</name>
    <dbReference type="NCBI Taxonomy" id="287"/>
    <lineage>
        <taxon>Bacteria</taxon>
        <taxon>Pseudomonadati</taxon>
        <taxon>Pseudomonadota</taxon>
        <taxon>Gammaproteobacteria</taxon>
        <taxon>Pseudomonadales</taxon>
        <taxon>Pseudomonadaceae</taxon>
        <taxon>Pseudomonas</taxon>
    </lineage>
</organism>
<evidence type="ECO:0000313" key="4">
    <source>
        <dbReference type="EMBL" id="MZZ13833.1"/>
    </source>
</evidence>
<dbReference type="EMBL" id="CVVU01000250">
    <property type="protein sequence ID" value="CRP88271.1"/>
    <property type="molecule type" value="Genomic_DNA"/>
</dbReference>
<name>A0A0C7AJ30_PSEAI</name>
<dbReference type="AlphaFoldDB" id="A0A0C7AJ30"/>
<reference evidence="1" key="3">
    <citation type="submission" date="2015-08" db="EMBL/GenBank/DDBJ databases">
        <title>Pseudomonas aeruginosa strain CCBH4851 chromosome region.</title>
        <authorList>
            <person name="Silveira M.C."/>
            <person name="Carvalho-Assef A.P.D."/>
            <person name="Albano R.M."/>
        </authorList>
    </citation>
    <scope>NUCLEOTIDE SEQUENCE</scope>
    <source>
        <strain evidence="1">CCBH4851</strain>
    </source>
</reference>
<dbReference type="OMA" id="RHQACLG"/>
<evidence type="ECO:0000313" key="3">
    <source>
        <dbReference type="EMBL" id="MUI35304.1"/>
    </source>
</evidence>
<gene>
    <name evidence="5" type="ORF">CAZ10_05165</name>
    <name evidence="1" type="ORF">CCBH4851_00766</name>
    <name evidence="3" type="ORF">GNQ48_09830</name>
    <name evidence="4" type="ORF">GUL26_16395</name>
    <name evidence="6" type="ORF">IPC1295_01975</name>
    <name evidence="2" type="ORF">PAERUG_P19_London_7_VIM_2_05_10_05872</name>
</gene>
<accession>A0A1S1C4D3</accession>
<evidence type="ECO:0000313" key="1">
    <source>
        <dbReference type="EMBL" id="ALI59461.1"/>
    </source>
</evidence>
<reference evidence="2" key="2">
    <citation type="submission" date="2015-06" db="EMBL/GenBank/DDBJ databases">
        <authorList>
            <person name="Radhakrishnan R."/>
            <person name="Underwood A."/>
            <person name="Al-Shahib A."/>
        </authorList>
    </citation>
    <scope>NUCLEOTIDE SEQUENCE</scope>
    <source>
        <strain evidence="2">P19_London_7_VIM_2_05_10</strain>
    </source>
</reference>